<gene>
    <name evidence="2" type="ORF">UFOPK2602_02277</name>
    <name evidence="3" type="ORF">UFOPK2806_02166</name>
    <name evidence="4" type="ORF">UFOPK4306_00936</name>
</gene>
<evidence type="ECO:0000313" key="3">
    <source>
        <dbReference type="EMBL" id="CAB4766837.1"/>
    </source>
</evidence>
<evidence type="ECO:0000313" key="4">
    <source>
        <dbReference type="EMBL" id="CAB5060138.1"/>
    </source>
</evidence>
<dbReference type="EMBL" id="CAEZYY010000041">
    <property type="protein sequence ID" value="CAB4766837.1"/>
    <property type="molecule type" value="Genomic_DNA"/>
</dbReference>
<evidence type="ECO:0000313" key="2">
    <source>
        <dbReference type="EMBL" id="CAB4729962.1"/>
    </source>
</evidence>
<dbReference type="EMBL" id="CAEZXX010000228">
    <property type="protein sequence ID" value="CAB4729962.1"/>
    <property type="molecule type" value="Genomic_DNA"/>
</dbReference>
<feature type="region of interest" description="Disordered" evidence="1">
    <location>
        <begin position="1"/>
        <end position="21"/>
    </location>
</feature>
<dbReference type="EMBL" id="CAFBQP010000029">
    <property type="protein sequence ID" value="CAB5060138.1"/>
    <property type="molecule type" value="Genomic_DNA"/>
</dbReference>
<dbReference type="AlphaFoldDB" id="A0A6J6V8J6"/>
<name>A0A6J6V8J6_9ZZZZ</name>
<organism evidence="3">
    <name type="scientific">freshwater metagenome</name>
    <dbReference type="NCBI Taxonomy" id="449393"/>
    <lineage>
        <taxon>unclassified sequences</taxon>
        <taxon>metagenomes</taxon>
        <taxon>ecological metagenomes</taxon>
    </lineage>
</organism>
<protein>
    <submittedName>
        <fullName evidence="3">Unannotated protein</fullName>
    </submittedName>
</protein>
<reference evidence="3" key="1">
    <citation type="submission" date="2020-05" db="EMBL/GenBank/DDBJ databases">
        <authorList>
            <person name="Chiriac C."/>
            <person name="Salcher M."/>
            <person name="Ghai R."/>
            <person name="Kavagutti S V."/>
        </authorList>
    </citation>
    <scope>NUCLEOTIDE SEQUENCE</scope>
</reference>
<evidence type="ECO:0000256" key="1">
    <source>
        <dbReference type="SAM" id="MobiDB-lite"/>
    </source>
</evidence>
<sequence length="207" mass="22596">MNNRDEHTCNDDGDNETNGAECDRPIDLEAVRRGYRVARADFGLGRSGWLWPCVAVAVDAAFLLGDPIGLVPFCDSPDLADRYEAVGARVWGELCSTLLDSAGEVEGLLTVSQAEVHQVLVDGVVEEFSDLLEHPDTELGGEFANIVGPEFGVELDIDVASPRGIDPEPWQERPGAPGIDWGRIHEMAGWIQRRVNALPFAWTLGEE</sequence>
<proteinExistence type="predicted"/>
<accession>A0A6J6V8J6</accession>
<feature type="compositionally biased region" description="Basic and acidic residues" evidence="1">
    <location>
        <begin position="1"/>
        <end position="10"/>
    </location>
</feature>